<feature type="chain" id="PRO_5044552132" evidence="2">
    <location>
        <begin position="21"/>
        <end position="408"/>
    </location>
</feature>
<evidence type="ECO:0000256" key="2">
    <source>
        <dbReference type="SAM" id="SignalP"/>
    </source>
</evidence>
<dbReference type="EMBL" id="UZAH01035502">
    <property type="protein sequence ID" value="VDP41084.1"/>
    <property type="molecule type" value="Genomic_DNA"/>
</dbReference>
<keyword evidence="5" id="KW-1185">Reference proteome</keyword>
<proteinExistence type="predicted"/>
<evidence type="ECO:0000313" key="5">
    <source>
        <dbReference type="Proteomes" id="UP000050761"/>
    </source>
</evidence>
<dbReference type="PROSITE" id="PS50004">
    <property type="entry name" value="C2"/>
    <property type="match status" value="1"/>
</dbReference>
<name>A0A183GM81_HELPZ</name>
<dbReference type="InterPro" id="IPR035892">
    <property type="entry name" value="C2_domain_sf"/>
</dbReference>
<feature type="signal peptide" evidence="2">
    <location>
        <begin position="1"/>
        <end position="20"/>
    </location>
</feature>
<feature type="compositionally biased region" description="Basic and acidic residues" evidence="1">
    <location>
        <begin position="282"/>
        <end position="291"/>
    </location>
</feature>
<dbReference type="InterPro" id="IPR000008">
    <property type="entry name" value="C2_dom"/>
</dbReference>
<organism evidence="5 6">
    <name type="scientific">Heligmosomoides polygyrus</name>
    <name type="common">Parasitic roundworm</name>
    <dbReference type="NCBI Taxonomy" id="6339"/>
    <lineage>
        <taxon>Eukaryota</taxon>
        <taxon>Metazoa</taxon>
        <taxon>Ecdysozoa</taxon>
        <taxon>Nematoda</taxon>
        <taxon>Chromadorea</taxon>
        <taxon>Rhabditida</taxon>
        <taxon>Rhabditina</taxon>
        <taxon>Rhabditomorpha</taxon>
        <taxon>Strongyloidea</taxon>
        <taxon>Heligmosomidae</taxon>
        <taxon>Heligmosomoides</taxon>
    </lineage>
</organism>
<dbReference type="WBParaSite" id="HPBE_0002380101-mRNA-1">
    <property type="protein sequence ID" value="HPBE_0002380101-mRNA-1"/>
    <property type="gene ID" value="HPBE_0002380101"/>
</dbReference>
<dbReference type="Gene3D" id="2.60.40.150">
    <property type="entry name" value="C2 domain"/>
    <property type="match status" value="1"/>
</dbReference>
<dbReference type="CDD" id="cd00030">
    <property type="entry name" value="C2"/>
    <property type="match status" value="1"/>
</dbReference>
<accession>A0A183GM81</accession>
<feature type="domain" description="C2" evidence="3">
    <location>
        <begin position="275"/>
        <end position="405"/>
    </location>
</feature>
<evidence type="ECO:0000313" key="4">
    <source>
        <dbReference type="EMBL" id="VDP41084.1"/>
    </source>
</evidence>
<reference evidence="4 5" key="1">
    <citation type="submission" date="2018-11" db="EMBL/GenBank/DDBJ databases">
        <authorList>
            <consortium name="Pathogen Informatics"/>
        </authorList>
    </citation>
    <scope>NUCLEOTIDE SEQUENCE [LARGE SCALE GENOMIC DNA]</scope>
</reference>
<evidence type="ECO:0000259" key="3">
    <source>
        <dbReference type="PROSITE" id="PS50004"/>
    </source>
</evidence>
<reference evidence="6" key="2">
    <citation type="submission" date="2019-09" db="UniProtKB">
        <authorList>
            <consortium name="WormBaseParasite"/>
        </authorList>
    </citation>
    <scope>IDENTIFICATION</scope>
</reference>
<gene>
    <name evidence="4" type="ORF">HPBE_LOCUS23800</name>
</gene>
<evidence type="ECO:0000256" key="1">
    <source>
        <dbReference type="SAM" id="MobiDB-lite"/>
    </source>
</evidence>
<dbReference type="AlphaFoldDB" id="A0A183GM81"/>
<keyword evidence="2" id="KW-0732">Signal</keyword>
<feature type="region of interest" description="Disordered" evidence="1">
    <location>
        <begin position="272"/>
        <end position="292"/>
    </location>
</feature>
<accession>A0A3P8E973</accession>
<sequence length="408" mass="47755">MYRCIPWFVVVWISLRSAWSIFPVSECDDPNLNMEDVLTHLSFIRINIDSIALPEGNPLIERLFQEGFNLEYQFPCLENVSRSLRAPVRIPAKSFTMTNIQFRHRRVVLVQLAAEIIPLWKRSQLVVRLHVQLNTRGKFSTRLLAHCVVPLTELVTPPFLICRDFNFVPEKGMQFEGTSLIRIDLGTREKKLNEKLSEMRNPVLESTYVVDDVRLVFVNFGVFVRFLLQESNRPMPFRERLPSNLTDTSDSVFEDRSHAYAHTMELHREFRPAVRSSVSSGSRERERESPRRKSFIQLTVHEARGLPLVLDERNRFVSPNAYVSVLGRDGELRSAVCEQSRRPLWNWTARFCICGERRNIIVKIFHHDISGDQARLKHIPRHFLARVQLLPFVRKIEFEELHLRCKVN</sequence>
<evidence type="ECO:0000313" key="6">
    <source>
        <dbReference type="WBParaSite" id="HPBE_0002380101-mRNA-1"/>
    </source>
</evidence>
<dbReference type="Pfam" id="PF00168">
    <property type="entry name" value="C2"/>
    <property type="match status" value="1"/>
</dbReference>
<dbReference type="OrthoDB" id="5865320at2759"/>
<dbReference type="Proteomes" id="UP000050761">
    <property type="component" value="Unassembled WGS sequence"/>
</dbReference>
<protein>
    <submittedName>
        <fullName evidence="6">C2 domain-containing protein</fullName>
    </submittedName>
</protein>
<dbReference type="SUPFAM" id="SSF49562">
    <property type="entry name" value="C2 domain (Calcium/lipid-binding domain, CaLB)"/>
    <property type="match status" value="1"/>
</dbReference>